<dbReference type="SUPFAM" id="SSF53098">
    <property type="entry name" value="Ribonuclease H-like"/>
    <property type="match status" value="1"/>
</dbReference>
<evidence type="ECO:0000256" key="2">
    <source>
        <dbReference type="ARBA" id="ARBA00022679"/>
    </source>
</evidence>
<keyword evidence="4" id="KW-0540">Nuclease</keyword>
<dbReference type="InterPro" id="IPR050951">
    <property type="entry name" value="Retrovirus_Pol_polyprotein"/>
</dbReference>
<dbReference type="PANTHER" id="PTHR37984:SF5">
    <property type="entry name" value="PROTEIN NYNRIN-LIKE"/>
    <property type="match status" value="1"/>
</dbReference>
<dbReference type="GO" id="GO:0006508">
    <property type="term" value="P:proteolysis"/>
    <property type="evidence" value="ECO:0007669"/>
    <property type="project" value="UniProtKB-KW"/>
</dbReference>
<dbReference type="GO" id="GO:0003887">
    <property type="term" value="F:DNA-directed DNA polymerase activity"/>
    <property type="evidence" value="ECO:0007669"/>
    <property type="project" value="UniProtKB-KW"/>
</dbReference>
<evidence type="ECO:0000256" key="6">
    <source>
        <dbReference type="ARBA" id="ARBA00022750"/>
    </source>
</evidence>
<protein>
    <recommendedName>
        <fullName evidence="15">Integrase catalytic domain-containing protein</fullName>
    </recommendedName>
</protein>
<dbReference type="GO" id="GO:0046872">
    <property type="term" value="F:metal ion binding"/>
    <property type="evidence" value="ECO:0007669"/>
    <property type="project" value="UniProtKB-KW"/>
</dbReference>
<dbReference type="Gene3D" id="1.10.340.70">
    <property type="match status" value="1"/>
</dbReference>
<keyword evidence="5" id="KW-0479">Metal-binding</keyword>
<keyword evidence="13" id="KW-0238">DNA-binding</keyword>
<accession>A0A2K3NUZ2</accession>
<dbReference type="GO" id="GO:0003677">
    <property type="term" value="F:DNA binding"/>
    <property type="evidence" value="ECO:0007669"/>
    <property type="project" value="UniProtKB-KW"/>
</dbReference>
<evidence type="ECO:0000259" key="15">
    <source>
        <dbReference type="PROSITE" id="PS50994"/>
    </source>
</evidence>
<dbReference type="CDD" id="cd09274">
    <property type="entry name" value="RNase_HI_RT_Ty3"/>
    <property type="match status" value="1"/>
</dbReference>
<dbReference type="EMBL" id="ASHM01001540">
    <property type="protein sequence ID" value="PNY06854.1"/>
    <property type="molecule type" value="Genomic_DNA"/>
</dbReference>
<dbReference type="FunFam" id="1.10.340.70:FF:000001">
    <property type="entry name" value="Retrovirus-related Pol polyprotein from transposon gypsy-like Protein"/>
    <property type="match status" value="1"/>
</dbReference>
<dbReference type="GO" id="GO:0004190">
    <property type="term" value="F:aspartic-type endopeptidase activity"/>
    <property type="evidence" value="ECO:0007669"/>
    <property type="project" value="UniProtKB-KW"/>
</dbReference>
<dbReference type="GO" id="GO:0015074">
    <property type="term" value="P:DNA integration"/>
    <property type="evidence" value="ECO:0007669"/>
    <property type="project" value="UniProtKB-KW"/>
</dbReference>
<dbReference type="GO" id="GO:0003964">
    <property type="term" value="F:RNA-directed DNA polymerase activity"/>
    <property type="evidence" value="ECO:0007669"/>
    <property type="project" value="UniProtKB-KW"/>
</dbReference>
<keyword evidence="3" id="KW-0548">Nucleotidyltransferase</keyword>
<dbReference type="STRING" id="57577.A0A2K3NUZ2"/>
<evidence type="ECO:0000256" key="11">
    <source>
        <dbReference type="ARBA" id="ARBA00022918"/>
    </source>
</evidence>
<keyword evidence="2" id="KW-0808">Transferase</keyword>
<evidence type="ECO:0000256" key="8">
    <source>
        <dbReference type="ARBA" id="ARBA00022801"/>
    </source>
</evidence>
<evidence type="ECO:0000256" key="12">
    <source>
        <dbReference type="ARBA" id="ARBA00022932"/>
    </source>
</evidence>
<evidence type="ECO:0000256" key="7">
    <source>
        <dbReference type="ARBA" id="ARBA00022759"/>
    </source>
</evidence>
<gene>
    <name evidence="16" type="ORF">L195_g003333</name>
</gene>
<evidence type="ECO:0000256" key="9">
    <source>
        <dbReference type="ARBA" id="ARBA00022842"/>
    </source>
</evidence>
<dbReference type="AlphaFoldDB" id="A0A2K3NUZ2"/>
<evidence type="ECO:0000256" key="3">
    <source>
        <dbReference type="ARBA" id="ARBA00022695"/>
    </source>
</evidence>
<dbReference type="Gene3D" id="3.30.420.10">
    <property type="entry name" value="Ribonuclease H-like superfamily/Ribonuclease H"/>
    <property type="match status" value="1"/>
</dbReference>
<keyword evidence="11" id="KW-0695">RNA-directed DNA polymerase</keyword>
<dbReference type="InterPro" id="IPR043502">
    <property type="entry name" value="DNA/RNA_pol_sf"/>
</dbReference>
<dbReference type="SUPFAM" id="SSF54160">
    <property type="entry name" value="Chromo domain-like"/>
    <property type="match status" value="1"/>
</dbReference>
<keyword evidence="14" id="KW-0233">DNA recombination</keyword>
<evidence type="ECO:0000256" key="4">
    <source>
        <dbReference type="ARBA" id="ARBA00022722"/>
    </source>
</evidence>
<comment type="caution">
    <text evidence="16">The sequence shown here is derived from an EMBL/GenBank/DDBJ whole genome shotgun (WGS) entry which is preliminary data.</text>
</comment>
<dbReference type="Pfam" id="PF17917">
    <property type="entry name" value="RT_RNaseH"/>
    <property type="match status" value="1"/>
</dbReference>
<dbReference type="Pfam" id="PF17921">
    <property type="entry name" value="Integrase_H2C2"/>
    <property type="match status" value="1"/>
</dbReference>
<reference evidence="16 17" key="2">
    <citation type="journal article" date="2017" name="Front. Plant Sci.">
        <title>Gene Classification and Mining of Molecular Markers Useful in Red Clover (Trifolium pratense) Breeding.</title>
        <authorList>
            <person name="Istvanek J."/>
            <person name="Dluhosova J."/>
            <person name="Dluhos P."/>
            <person name="Patkova L."/>
            <person name="Nedelnik J."/>
            <person name="Repkova J."/>
        </authorList>
    </citation>
    <scope>NUCLEOTIDE SEQUENCE [LARGE SCALE GENOMIC DNA]</scope>
    <source>
        <strain evidence="17">cv. Tatra</strain>
        <tissue evidence="16">Young leaves</tissue>
    </source>
</reference>
<dbReference type="Proteomes" id="UP000236291">
    <property type="component" value="Unassembled WGS sequence"/>
</dbReference>
<dbReference type="Pfam" id="PF00665">
    <property type="entry name" value="rve"/>
    <property type="match status" value="1"/>
</dbReference>
<organism evidence="16 17">
    <name type="scientific">Trifolium pratense</name>
    <name type="common">Red clover</name>
    <dbReference type="NCBI Taxonomy" id="57577"/>
    <lineage>
        <taxon>Eukaryota</taxon>
        <taxon>Viridiplantae</taxon>
        <taxon>Streptophyta</taxon>
        <taxon>Embryophyta</taxon>
        <taxon>Tracheophyta</taxon>
        <taxon>Spermatophyta</taxon>
        <taxon>Magnoliopsida</taxon>
        <taxon>eudicotyledons</taxon>
        <taxon>Gunneridae</taxon>
        <taxon>Pentapetalae</taxon>
        <taxon>rosids</taxon>
        <taxon>fabids</taxon>
        <taxon>Fabales</taxon>
        <taxon>Fabaceae</taxon>
        <taxon>Papilionoideae</taxon>
        <taxon>50 kb inversion clade</taxon>
        <taxon>NPAAA clade</taxon>
        <taxon>Hologalegina</taxon>
        <taxon>IRL clade</taxon>
        <taxon>Trifolieae</taxon>
        <taxon>Trifolium</taxon>
    </lineage>
</organism>
<dbReference type="InterPro" id="IPR041588">
    <property type="entry name" value="Integrase_H2C2"/>
</dbReference>
<dbReference type="PANTHER" id="PTHR37984">
    <property type="entry name" value="PROTEIN CBG26694"/>
    <property type="match status" value="1"/>
</dbReference>
<dbReference type="Pfam" id="PF24626">
    <property type="entry name" value="SH3_Tf2-1"/>
    <property type="match status" value="1"/>
</dbReference>
<evidence type="ECO:0000313" key="17">
    <source>
        <dbReference type="Proteomes" id="UP000236291"/>
    </source>
</evidence>
<keyword evidence="6" id="KW-0064">Aspartyl protease</keyword>
<evidence type="ECO:0000313" key="16">
    <source>
        <dbReference type="EMBL" id="PNY06854.1"/>
    </source>
</evidence>
<dbReference type="InterPro" id="IPR036397">
    <property type="entry name" value="RNaseH_sf"/>
</dbReference>
<evidence type="ECO:0000256" key="1">
    <source>
        <dbReference type="ARBA" id="ARBA00022670"/>
    </source>
</evidence>
<dbReference type="Gene3D" id="3.10.20.370">
    <property type="match status" value="1"/>
</dbReference>
<evidence type="ECO:0000256" key="14">
    <source>
        <dbReference type="ARBA" id="ARBA00023172"/>
    </source>
</evidence>
<feature type="domain" description="Integrase catalytic" evidence="15">
    <location>
        <begin position="263"/>
        <end position="427"/>
    </location>
</feature>
<evidence type="ECO:0000256" key="10">
    <source>
        <dbReference type="ARBA" id="ARBA00022908"/>
    </source>
</evidence>
<dbReference type="InterPro" id="IPR056924">
    <property type="entry name" value="SH3_Tf2-1"/>
</dbReference>
<name>A0A2K3NUZ2_TRIPR</name>
<keyword evidence="1" id="KW-0645">Protease</keyword>
<dbReference type="InterPro" id="IPR012337">
    <property type="entry name" value="RNaseH-like_sf"/>
</dbReference>
<dbReference type="GO" id="GO:0004519">
    <property type="term" value="F:endonuclease activity"/>
    <property type="evidence" value="ECO:0007669"/>
    <property type="project" value="UniProtKB-KW"/>
</dbReference>
<evidence type="ECO:0000256" key="5">
    <source>
        <dbReference type="ARBA" id="ARBA00022723"/>
    </source>
</evidence>
<dbReference type="InterPro" id="IPR041373">
    <property type="entry name" value="RT_RNaseH"/>
</dbReference>
<keyword evidence="10" id="KW-0229">DNA integration</keyword>
<dbReference type="InterPro" id="IPR001584">
    <property type="entry name" value="Integrase_cat-core"/>
</dbReference>
<reference evidence="16 17" key="1">
    <citation type="journal article" date="2014" name="Am. J. Bot.">
        <title>Genome assembly and annotation for red clover (Trifolium pratense; Fabaceae).</title>
        <authorList>
            <person name="Istvanek J."/>
            <person name="Jaros M."/>
            <person name="Krenek A."/>
            <person name="Repkova J."/>
        </authorList>
    </citation>
    <scope>NUCLEOTIDE SEQUENCE [LARGE SCALE GENOMIC DNA]</scope>
    <source>
        <strain evidence="17">cv. Tatra</strain>
        <tissue evidence="16">Young leaves</tissue>
    </source>
</reference>
<keyword evidence="7" id="KW-0255">Endonuclease</keyword>
<evidence type="ECO:0000256" key="13">
    <source>
        <dbReference type="ARBA" id="ARBA00023125"/>
    </source>
</evidence>
<dbReference type="InterPro" id="IPR016197">
    <property type="entry name" value="Chromo-like_dom_sf"/>
</dbReference>
<sequence>MTKAPVLALPNFETTFVIETDASGTGMGAVLCQEGHPICYYSRKFCPKMLSASIYVRELCAITSAVKKWRAYLLGRKFFIHTDQRSLRELMTQIVQTPEQQFYLAKLLGYIYEIVYKPGAQNRVADALSRVHEHPSQCLVITIPHWDFIQHLQQTFATDDNLQDLIKKVEATPDSFPGFSLIQGVLYFRGKLFIPDNPAIKTMLLTEFHTSPIGGHSGVQKTLGRLKENVYWDNMKLDVVNFVKACYVCQQTKHLNHSPYGILQPLPIPNGVWEDISMDFIVGLPSFQGHTVVLVVVDRFSKAAHFGMLQTHYNASKVADLFAKMICRLHGMPKSIVSDRDPIFISKFWQQLFHLSGTTLRMSIAYHPQTDGQTEIVNKALQQYLRCFVHDQPKKWGNYLHWAEWHYNTSQHASTTLTPFEIVYGKKPPSLLQYIPGSTSIEALDSTLSDRETILQTLRKKLLRAQEDMKKFADAHRTPHTFKVGDYVYVKLRPYRQTSVAGHRIQKLAKRYFGPFQIKSAMGPVAFELILPADSRIHPVFHVSQLKHCYNPTVASLPLPPMTPDDQFLIEPLVVLGWRHNDEGILSHALIQWAGLLPEDTSWEPLEDLRKAYPQFNLENKVAVDGGSNVMDLTSPAHTDEAQAEEPMGKAKRIRGRPKWQDDFYMAKN</sequence>
<proteinExistence type="predicted"/>
<keyword evidence="12" id="KW-0239">DNA-directed DNA polymerase</keyword>
<dbReference type="GO" id="GO:0006310">
    <property type="term" value="P:DNA recombination"/>
    <property type="evidence" value="ECO:0007669"/>
    <property type="project" value="UniProtKB-KW"/>
</dbReference>
<dbReference type="PROSITE" id="PS50994">
    <property type="entry name" value="INTEGRASE"/>
    <property type="match status" value="1"/>
</dbReference>
<keyword evidence="8" id="KW-0378">Hydrolase</keyword>
<dbReference type="SUPFAM" id="SSF56672">
    <property type="entry name" value="DNA/RNA polymerases"/>
    <property type="match status" value="1"/>
</dbReference>
<keyword evidence="9" id="KW-0460">Magnesium</keyword>